<evidence type="ECO:0000313" key="2">
    <source>
        <dbReference type="Proteomes" id="UP000265520"/>
    </source>
</evidence>
<accession>A0A392LYL1</accession>
<organism evidence="1 2">
    <name type="scientific">Trifolium medium</name>
    <dbReference type="NCBI Taxonomy" id="97028"/>
    <lineage>
        <taxon>Eukaryota</taxon>
        <taxon>Viridiplantae</taxon>
        <taxon>Streptophyta</taxon>
        <taxon>Embryophyta</taxon>
        <taxon>Tracheophyta</taxon>
        <taxon>Spermatophyta</taxon>
        <taxon>Magnoliopsida</taxon>
        <taxon>eudicotyledons</taxon>
        <taxon>Gunneridae</taxon>
        <taxon>Pentapetalae</taxon>
        <taxon>rosids</taxon>
        <taxon>fabids</taxon>
        <taxon>Fabales</taxon>
        <taxon>Fabaceae</taxon>
        <taxon>Papilionoideae</taxon>
        <taxon>50 kb inversion clade</taxon>
        <taxon>NPAAA clade</taxon>
        <taxon>Hologalegina</taxon>
        <taxon>IRL clade</taxon>
        <taxon>Trifolieae</taxon>
        <taxon>Trifolium</taxon>
    </lineage>
</organism>
<name>A0A392LYL1_9FABA</name>
<proteinExistence type="predicted"/>
<reference evidence="1 2" key="1">
    <citation type="journal article" date="2018" name="Front. Plant Sci.">
        <title>Red Clover (Trifolium pratense) and Zigzag Clover (T. medium) - A Picture of Genomic Similarities and Differences.</title>
        <authorList>
            <person name="Dluhosova J."/>
            <person name="Istvanek J."/>
            <person name="Nedelnik J."/>
            <person name="Repkova J."/>
        </authorList>
    </citation>
    <scope>NUCLEOTIDE SEQUENCE [LARGE SCALE GENOMIC DNA]</scope>
    <source>
        <strain evidence="2">cv. 10/8</strain>
        <tissue evidence="1">Leaf</tissue>
    </source>
</reference>
<evidence type="ECO:0000313" key="1">
    <source>
        <dbReference type="EMBL" id="MCH80053.1"/>
    </source>
</evidence>
<comment type="caution">
    <text evidence="1">The sequence shown here is derived from an EMBL/GenBank/DDBJ whole genome shotgun (WGS) entry which is preliminary data.</text>
</comment>
<sequence length="116" mass="13099">MSGEVLVDVVGSTEWFFSELTLTAKATYGGTSIASCKFQGDSIKIYINKPNDSGFHSGLDHFRGSKKLSSRNLRTRYFNGGHEMEEVRSGGGKNRYFLWSRGKKEDNPLFVWFAME</sequence>
<dbReference type="AlphaFoldDB" id="A0A392LYL1"/>
<protein>
    <submittedName>
        <fullName evidence="1">Uncharacterized protein</fullName>
    </submittedName>
</protein>
<dbReference type="EMBL" id="LXQA010000632">
    <property type="protein sequence ID" value="MCH80053.1"/>
    <property type="molecule type" value="Genomic_DNA"/>
</dbReference>
<gene>
    <name evidence="1" type="ORF">A2U01_0000815</name>
</gene>
<dbReference type="Proteomes" id="UP000265520">
    <property type="component" value="Unassembled WGS sequence"/>
</dbReference>
<keyword evidence="2" id="KW-1185">Reference proteome</keyword>